<dbReference type="EC" id="3.1.1.5" evidence="3 10"/>
<comment type="catalytic activity">
    <reaction evidence="8 10">
        <text>a 1-acyl-sn-glycero-3-phosphocholine + H2O = sn-glycerol 3-phosphocholine + a fatty acid + H(+)</text>
        <dbReference type="Rhea" id="RHEA:15177"/>
        <dbReference type="ChEBI" id="CHEBI:15377"/>
        <dbReference type="ChEBI" id="CHEBI:15378"/>
        <dbReference type="ChEBI" id="CHEBI:16870"/>
        <dbReference type="ChEBI" id="CHEBI:28868"/>
        <dbReference type="ChEBI" id="CHEBI:58168"/>
        <dbReference type="EC" id="3.1.1.5"/>
    </reaction>
</comment>
<evidence type="ECO:0000256" key="2">
    <source>
        <dbReference type="ARBA" id="ARBA00008780"/>
    </source>
</evidence>
<comment type="similarity">
    <text evidence="2 10">Belongs to the lysophospholipase family.</text>
</comment>
<dbReference type="EMBL" id="JAPZBU010000011">
    <property type="protein sequence ID" value="KAJ5379644.1"/>
    <property type="molecule type" value="Genomic_DNA"/>
</dbReference>
<dbReference type="Pfam" id="PF01735">
    <property type="entry name" value="PLA2_B"/>
    <property type="match status" value="1"/>
</dbReference>
<gene>
    <name evidence="12" type="ORF">N7509_012763</name>
</gene>
<evidence type="ECO:0000256" key="10">
    <source>
        <dbReference type="RuleBase" id="RU362103"/>
    </source>
</evidence>
<evidence type="ECO:0000259" key="11">
    <source>
        <dbReference type="PROSITE" id="PS51210"/>
    </source>
</evidence>
<keyword evidence="5 9" id="KW-0442">Lipid degradation</keyword>
<dbReference type="GO" id="GO:0005829">
    <property type="term" value="C:cytosol"/>
    <property type="evidence" value="ECO:0007669"/>
    <property type="project" value="TreeGrafter"/>
</dbReference>
<dbReference type="SMART" id="SM00022">
    <property type="entry name" value="PLAc"/>
    <property type="match status" value="1"/>
</dbReference>
<dbReference type="PANTHER" id="PTHR10728:SF62">
    <property type="entry name" value="LYSOPHOSPHOLIPASE"/>
    <property type="match status" value="1"/>
</dbReference>
<name>A0A9W9VG95_9EURO</name>
<dbReference type="RefSeq" id="XP_056483430.1">
    <property type="nucleotide sequence ID" value="XM_056637400.1"/>
</dbReference>
<comment type="caution">
    <text evidence="12">The sequence shown here is derived from an EMBL/GenBank/DDBJ whole genome shotgun (WGS) entry which is preliminary data.</text>
</comment>
<evidence type="ECO:0000256" key="8">
    <source>
        <dbReference type="ARBA" id="ARBA00049531"/>
    </source>
</evidence>
<evidence type="ECO:0000256" key="4">
    <source>
        <dbReference type="ARBA" id="ARBA00022801"/>
    </source>
</evidence>
<evidence type="ECO:0000256" key="5">
    <source>
        <dbReference type="ARBA" id="ARBA00022963"/>
    </source>
</evidence>
<dbReference type="GO" id="GO:0004622">
    <property type="term" value="F:phosphatidylcholine lysophospholipase activity"/>
    <property type="evidence" value="ECO:0007669"/>
    <property type="project" value="UniProtKB-EC"/>
</dbReference>
<evidence type="ECO:0000256" key="3">
    <source>
        <dbReference type="ARBA" id="ARBA00013274"/>
    </source>
</evidence>
<dbReference type="GO" id="GO:0005783">
    <property type="term" value="C:endoplasmic reticulum"/>
    <property type="evidence" value="ECO:0007669"/>
    <property type="project" value="TreeGrafter"/>
</dbReference>
<dbReference type="SUPFAM" id="SSF52151">
    <property type="entry name" value="FabD/lysophospholipase-like"/>
    <property type="match status" value="1"/>
</dbReference>
<dbReference type="Gene3D" id="3.40.1090.10">
    <property type="entry name" value="Cytosolic phospholipase A2 catalytic domain"/>
    <property type="match status" value="1"/>
</dbReference>
<organism evidence="12 13">
    <name type="scientific">Penicillium cosmopolitanum</name>
    <dbReference type="NCBI Taxonomy" id="1131564"/>
    <lineage>
        <taxon>Eukaryota</taxon>
        <taxon>Fungi</taxon>
        <taxon>Dikarya</taxon>
        <taxon>Ascomycota</taxon>
        <taxon>Pezizomycotina</taxon>
        <taxon>Eurotiomycetes</taxon>
        <taxon>Eurotiomycetidae</taxon>
        <taxon>Eurotiales</taxon>
        <taxon>Aspergillaceae</taxon>
        <taxon>Penicillium</taxon>
    </lineage>
</organism>
<keyword evidence="4 9" id="KW-0378">Hydrolase</keyword>
<protein>
    <recommendedName>
        <fullName evidence="3 10">Lysophospholipase</fullName>
        <ecNumber evidence="3 10">3.1.1.5</ecNumber>
    </recommendedName>
</protein>
<comment type="function">
    <text evidence="1">Catalyzes the release of fatty acids from lysophospholipids.</text>
</comment>
<dbReference type="PROSITE" id="PS51210">
    <property type="entry name" value="PLA2C"/>
    <property type="match status" value="1"/>
</dbReference>
<keyword evidence="7" id="KW-0325">Glycoprotein</keyword>
<evidence type="ECO:0000256" key="7">
    <source>
        <dbReference type="ARBA" id="ARBA00023180"/>
    </source>
</evidence>
<dbReference type="OrthoDB" id="4084751at2759"/>
<keyword evidence="6 9" id="KW-0443">Lipid metabolism</keyword>
<accession>A0A9W9VG95</accession>
<dbReference type="PANTHER" id="PTHR10728">
    <property type="entry name" value="CYTOSOLIC PHOSPHOLIPASE A2"/>
    <property type="match status" value="1"/>
</dbReference>
<dbReference type="GO" id="GO:0004623">
    <property type="term" value="F:phospholipase A2 activity"/>
    <property type="evidence" value="ECO:0007669"/>
    <property type="project" value="TreeGrafter"/>
</dbReference>
<evidence type="ECO:0000256" key="6">
    <source>
        <dbReference type="ARBA" id="ARBA00023098"/>
    </source>
</evidence>
<dbReference type="Proteomes" id="UP001147747">
    <property type="component" value="Unassembled WGS sequence"/>
</dbReference>
<dbReference type="InterPro" id="IPR016035">
    <property type="entry name" value="Acyl_Trfase/lysoPLipase"/>
</dbReference>
<dbReference type="GeneID" id="81376380"/>
<dbReference type="AlphaFoldDB" id="A0A9W9VG95"/>
<evidence type="ECO:0000256" key="9">
    <source>
        <dbReference type="PROSITE-ProRule" id="PRU00555"/>
    </source>
</evidence>
<feature type="domain" description="PLA2c" evidence="11">
    <location>
        <begin position="1"/>
        <end position="541"/>
    </location>
</feature>
<reference evidence="12" key="2">
    <citation type="journal article" date="2023" name="IMA Fungus">
        <title>Comparative genomic study of the Penicillium genus elucidates a diverse pangenome and 15 lateral gene transfer events.</title>
        <authorList>
            <person name="Petersen C."/>
            <person name="Sorensen T."/>
            <person name="Nielsen M.R."/>
            <person name="Sondergaard T.E."/>
            <person name="Sorensen J.L."/>
            <person name="Fitzpatrick D.A."/>
            <person name="Frisvad J.C."/>
            <person name="Nielsen K.L."/>
        </authorList>
    </citation>
    <scope>NUCLEOTIDE SEQUENCE</scope>
    <source>
        <strain evidence="12">IBT 29677</strain>
    </source>
</reference>
<dbReference type="FunFam" id="3.40.1090.10:FF:000010">
    <property type="entry name" value="Lysophospholipase"/>
    <property type="match status" value="1"/>
</dbReference>
<evidence type="ECO:0000313" key="12">
    <source>
        <dbReference type="EMBL" id="KAJ5379644.1"/>
    </source>
</evidence>
<keyword evidence="13" id="KW-1185">Reference proteome</keyword>
<evidence type="ECO:0000313" key="13">
    <source>
        <dbReference type="Proteomes" id="UP001147747"/>
    </source>
</evidence>
<sequence length="557" mass="60256">MRPSIRNGSTLSKDETAWLEQRRNVTVDAMMQFLGRLDLGSFNATSYIKKHAANTSGLPNIGLAASGGGYRALMNGGGALQAFDSRTVNSSLPGHLGGVLQSATYLTGLSGGSWLVGSIYLNNFTDVTSLRDSGTVWLFQDSIFVGPTQSELFAVRTSEYFSQIQDAVTGKYSASYNSSITDYWGRALAYQLINATKGGVGYTWSSIALSRDFQSGGMPMPVVVADGRAPGQILVPANTTLFEFNPWEFGSFNPPLEAFVPLEFLASNFSAGALPTDQQCVRGFDNAGFIMGTSSSLFNQAFLMVNNTEASKAMKNSVNRILSSIGEANQDVAVYEPNPFYLYTSQSQYSSSTVLTLVDGGEDLQNIPLEPLLRPQRKIDVILALDSSADTSSQWPNGTAMVATYQRSLSSLGHSSGIAFPSVPDQNTFINLGLNNHPTFFGCNSSNVSGSVPLVVYIPNAPYSYQSNVSTFDLQYNTTERDAIIENGYEVATLGNATADPDWPTCLGCAILSRSLERTDTAVPERCTMCFQRYCWNGTKNSTDPGNYYPAYKLSQI</sequence>
<evidence type="ECO:0000256" key="1">
    <source>
        <dbReference type="ARBA" id="ARBA00002169"/>
    </source>
</evidence>
<proteinExistence type="inferred from homology"/>
<dbReference type="InterPro" id="IPR002642">
    <property type="entry name" value="LysoPLipase_cat_dom"/>
</dbReference>
<reference evidence="12" key="1">
    <citation type="submission" date="2022-12" db="EMBL/GenBank/DDBJ databases">
        <authorList>
            <person name="Petersen C."/>
        </authorList>
    </citation>
    <scope>NUCLEOTIDE SEQUENCE</scope>
    <source>
        <strain evidence="12">IBT 29677</strain>
    </source>
</reference>
<dbReference type="GO" id="GO:0046475">
    <property type="term" value="P:glycerophospholipid catabolic process"/>
    <property type="evidence" value="ECO:0007669"/>
    <property type="project" value="TreeGrafter"/>
</dbReference>